<evidence type="ECO:0000259" key="1">
    <source>
        <dbReference type="Pfam" id="PF00561"/>
    </source>
</evidence>
<proteinExistence type="predicted"/>
<dbReference type="SUPFAM" id="SSF53474">
    <property type="entry name" value="alpha/beta-Hydrolases"/>
    <property type="match status" value="1"/>
</dbReference>
<dbReference type="GO" id="GO:0016787">
    <property type="term" value="F:hydrolase activity"/>
    <property type="evidence" value="ECO:0007669"/>
    <property type="project" value="UniProtKB-KW"/>
</dbReference>
<dbReference type="Gene3D" id="3.40.50.1820">
    <property type="entry name" value="alpha/beta hydrolase"/>
    <property type="match status" value="1"/>
</dbReference>
<dbReference type="InterPro" id="IPR050228">
    <property type="entry name" value="Carboxylesterase_BioH"/>
</dbReference>
<gene>
    <name evidence="2" type="ORF">JWS13_20240</name>
</gene>
<dbReference type="PANTHER" id="PTHR43194:SF2">
    <property type="entry name" value="PEROXISOMAL MEMBRANE PROTEIN LPX1"/>
    <property type="match status" value="1"/>
</dbReference>
<dbReference type="PRINTS" id="PR00412">
    <property type="entry name" value="EPOXHYDRLASE"/>
</dbReference>
<dbReference type="InterPro" id="IPR029058">
    <property type="entry name" value="AB_hydrolase_fold"/>
</dbReference>
<dbReference type="Pfam" id="PF00561">
    <property type="entry name" value="Abhydrolase_1"/>
    <property type="match status" value="1"/>
</dbReference>
<dbReference type="InterPro" id="IPR000639">
    <property type="entry name" value="Epox_hydrolase-like"/>
</dbReference>
<protein>
    <submittedName>
        <fullName evidence="2">Alpha/beta hydrolase</fullName>
    </submittedName>
</protein>
<dbReference type="InterPro" id="IPR000073">
    <property type="entry name" value="AB_hydrolase_1"/>
</dbReference>
<keyword evidence="2" id="KW-0378">Hydrolase</keyword>
<dbReference type="RefSeq" id="WP_206007211.1">
    <property type="nucleotide sequence ID" value="NZ_CP070619.1"/>
</dbReference>
<reference evidence="2 3" key="2">
    <citation type="journal article" date="2022" name="Arch. Microbiol.">
        <title>Rhodococcus pseudokoreensis sp. nov. isolated from the rhizosphere of young M26 apple rootstocks.</title>
        <authorList>
            <person name="Kampfer P."/>
            <person name="Glaeser S.P."/>
            <person name="Blom J."/>
            <person name="Wolf J."/>
            <person name="Benning S."/>
            <person name="Schloter M."/>
            <person name="Neumann-Schaal M."/>
        </authorList>
    </citation>
    <scope>NUCLEOTIDE SEQUENCE [LARGE SCALE GENOMIC DNA]</scope>
    <source>
        <strain evidence="2 3">R79</strain>
    </source>
</reference>
<keyword evidence="3" id="KW-1185">Reference proteome</keyword>
<sequence>MVVQDQLTFAGQDVTLAAERWTPSTDDRRLGTVLLLHGGGQTRNSWKRTAERLAEHGWTAIALDARGHGDSSWASDADYTPDAMIADLRAVVAALGERPVLVGASLGGITSLLAQGEDPALASGLVLVDVTPRIQAEGRDEVAAFMRSGSEGFGSLEEAAEAVTAFNPSRKRPPRPEGMRKNLRLRDGRWYWHWDPKFLDTRLDDLTPEVIDARTRRAMDAGANLKVPTMLVRASNSQIVSPESAQELLAVIPHGRLVNIDGASHMVAGDDNDLFARELLGFLGECARVGG</sequence>
<dbReference type="PANTHER" id="PTHR43194">
    <property type="entry name" value="HYDROLASE ALPHA/BETA FOLD FAMILY"/>
    <property type="match status" value="1"/>
</dbReference>
<reference evidence="2 3" key="1">
    <citation type="journal article" date="2021" name="Microbiol. Resour. Announc.">
        <title>Complete Genome Sequences of Two Rhodococcus sp. Strains with Large and Linear Chromosomes, Isolated from Apple Rhizosphere.</title>
        <authorList>
            <person name="Benning S."/>
            <person name="Brugnone N."/>
            <person name="Siani R."/>
            <person name="Kublik S."/>
            <person name="Schloter M."/>
            <person name="Rad V."/>
        </authorList>
    </citation>
    <scope>NUCLEOTIDE SEQUENCE [LARGE SCALE GENOMIC DNA]</scope>
    <source>
        <strain evidence="2 3">R79</strain>
    </source>
</reference>
<name>A0A974ZUH3_9NOCA</name>
<evidence type="ECO:0000313" key="2">
    <source>
        <dbReference type="EMBL" id="QSE90789.1"/>
    </source>
</evidence>
<evidence type="ECO:0000313" key="3">
    <source>
        <dbReference type="Proteomes" id="UP000662986"/>
    </source>
</evidence>
<dbReference type="EMBL" id="CP070619">
    <property type="protein sequence ID" value="QSE90789.1"/>
    <property type="molecule type" value="Genomic_DNA"/>
</dbReference>
<feature type="domain" description="AB hydrolase-1" evidence="1">
    <location>
        <begin position="32"/>
        <end position="267"/>
    </location>
</feature>
<organism evidence="2 3">
    <name type="scientific">Rhodococcus pseudokoreensis</name>
    <dbReference type="NCBI Taxonomy" id="2811421"/>
    <lineage>
        <taxon>Bacteria</taxon>
        <taxon>Bacillati</taxon>
        <taxon>Actinomycetota</taxon>
        <taxon>Actinomycetes</taxon>
        <taxon>Mycobacteriales</taxon>
        <taxon>Nocardiaceae</taxon>
        <taxon>Rhodococcus</taxon>
    </lineage>
</organism>
<accession>A0A974ZUH3</accession>
<dbReference type="Proteomes" id="UP000662986">
    <property type="component" value="Chromosome"/>
</dbReference>